<keyword evidence="2" id="KW-1185">Reference proteome</keyword>
<name>A0A512IG51_9MICC</name>
<dbReference type="EMBL" id="BJZS01000093">
    <property type="protein sequence ID" value="GEO96681.1"/>
    <property type="molecule type" value="Genomic_DNA"/>
</dbReference>
<evidence type="ECO:0000313" key="1">
    <source>
        <dbReference type="EMBL" id="GEO96681.1"/>
    </source>
</evidence>
<gene>
    <name evidence="1" type="ORF">KTU01_28040</name>
</gene>
<reference evidence="1 2" key="1">
    <citation type="submission" date="2019-07" db="EMBL/GenBank/DDBJ databases">
        <title>Whole genome shotgun sequence of Kocuria turfanensis NBRC 107627.</title>
        <authorList>
            <person name="Hosoyama A."/>
            <person name="Uohara A."/>
            <person name="Ohji S."/>
            <person name="Ichikawa N."/>
        </authorList>
    </citation>
    <scope>NUCLEOTIDE SEQUENCE [LARGE SCALE GENOMIC DNA]</scope>
    <source>
        <strain evidence="1 2">NBRC 107627</strain>
    </source>
</reference>
<dbReference type="AlphaFoldDB" id="A0A512IG51"/>
<organism evidence="1 2">
    <name type="scientific">Kocuria turfanensis</name>
    <dbReference type="NCBI Taxonomy" id="388357"/>
    <lineage>
        <taxon>Bacteria</taxon>
        <taxon>Bacillati</taxon>
        <taxon>Actinomycetota</taxon>
        <taxon>Actinomycetes</taxon>
        <taxon>Micrococcales</taxon>
        <taxon>Micrococcaceae</taxon>
        <taxon>Kocuria</taxon>
    </lineage>
</organism>
<comment type="caution">
    <text evidence="1">The sequence shown here is derived from an EMBL/GenBank/DDBJ whole genome shotgun (WGS) entry which is preliminary data.</text>
</comment>
<evidence type="ECO:0000313" key="2">
    <source>
        <dbReference type="Proteomes" id="UP000321103"/>
    </source>
</evidence>
<dbReference type="Proteomes" id="UP000321103">
    <property type="component" value="Unassembled WGS sequence"/>
</dbReference>
<sequence length="61" mass="6594">MTEQDIDAQRPRVRDEGAERLIDRCAGVLLPEPVDRCGDQALWVAVSAFTASAPPRRGSGS</sequence>
<accession>A0A512IG51</accession>
<protein>
    <submittedName>
        <fullName evidence="1">Uncharacterized protein</fullName>
    </submittedName>
</protein>
<dbReference type="RefSeq" id="WP_062733958.1">
    <property type="nucleotide sequence ID" value="NZ_BJZS01000093.1"/>
</dbReference>
<proteinExistence type="predicted"/>